<comment type="caution">
    <text evidence="2">The sequence shown here is derived from an EMBL/GenBank/DDBJ whole genome shotgun (WGS) entry which is preliminary data.</text>
</comment>
<gene>
    <name evidence="2" type="ORF">UX48_C0007G0011</name>
</gene>
<keyword evidence="1" id="KW-0472">Membrane</keyword>
<evidence type="ECO:0000313" key="3">
    <source>
        <dbReference type="Proteomes" id="UP000034067"/>
    </source>
</evidence>
<evidence type="ECO:0000256" key="1">
    <source>
        <dbReference type="SAM" id="Phobius"/>
    </source>
</evidence>
<keyword evidence="1" id="KW-1133">Transmembrane helix</keyword>
<feature type="transmembrane region" description="Helical" evidence="1">
    <location>
        <begin position="6"/>
        <end position="26"/>
    </location>
</feature>
<name>A0A0G1PU55_9BACT</name>
<dbReference type="Proteomes" id="UP000034067">
    <property type="component" value="Unassembled WGS sequence"/>
</dbReference>
<sequence length="206" mass="21526">MDQKNYYVIGGAVVALIAIIIAYQVGFSAGVKSGDQAAAERLQTQIDKQQQVLDAFFPAPPENVVSITGEVKEVGADFINVEYSIAPRYPIPGEPATKKTVKVMVNEQTSINSIIAGTTKTVSIKDVKVGAAVTVSAAENIKDKEEFIASTINLQTAGAAGGPAGIPGMGGVPPPPPPPPPPLFNGAVLFFGKRGDNIKTNLHFLL</sequence>
<dbReference type="EMBL" id="LCMJ01000007">
    <property type="protein sequence ID" value="KKU36346.1"/>
    <property type="molecule type" value="Genomic_DNA"/>
</dbReference>
<reference evidence="2 3" key="1">
    <citation type="journal article" date="2015" name="Nature">
        <title>rRNA introns, odd ribosomes, and small enigmatic genomes across a large radiation of phyla.</title>
        <authorList>
            <person name="Brown C.T."/>
            <person name="Hug L.A."/>
            <person name="Thomas B.C."/>
            <person name="Sharon I."/>
            <person name="Castelle C.J."/>
            <person name="Singh A."/>
            <person name="Wilkins M.J."/>
            <person name="Williams K.H."/>
            <person name="Banfield J.F."/>
        </authorList>
    </citation>
    <scope>NUCLEOTIDE SEQUENCE [LARGE SCALE GENOMIC DNA]</scope>
</reference>
<keyword evidence="1" id="KW-0812">Transmembrane</keyword>
<evidence type="ECO:0000313" key="2">
    <source>
        <dbReference type="EMBL" id="KKU36346.1"/>
    </source>
</evidence>
<accession>A0A0G1PU55</accession>
<dbReference type="AlphaFoldDB" id="A0A0G1PU55"/>
<protein>
    <submittedName>
        <fullName evidence="2">Uncharacterized protein</fullName>
    </submittedName>
</protein>
<organism evidence="2 3">
    <name type="scientific">Candidatus Azambacteria bacterium GW2011_GWB1_46_27</name>
    <dbReference type="NCBI Taxonomy" id="1618617"/>
    <lineage>
        <taxon>Bacteria</taxon>
        <taxon>Candidatus Azamiibacteriota</taxon>
    </lineage>
</organism>
<proteinExistence type="predicted"/>